<name>A0A7S0ZBQ6_9RHOD</name>
<protein>
    <submittedName>
        <fullName evidence="2">Uncharacterized protein</fullName>
    </submittedName>
</protein>
<dbReference type="AlphaFoldDB" id="A0A7S0ZBQ6"/>
<dbReference type="EMBL" id="HBFP01001673">
    <property type="protein sequence ID" value="CAD8816825.1"/>
    <property type="molecule type" value="Transcribed_RNA"/>
</dbReference>
<gene>
    <name evidence="2" type="ORF">TOLI1172_LOCUS1213</name>
</gene>
<evidence type="ECO:0000313" key="2">
    <source>
        <dbReference type="EMBL" id="CAD8816825.1"/>
    </source>
</evidence>
<feature type="coiled-coil region" evidence="1">
    <location>
        <begin position="750"/>
        <end position="782"/>
    </location>
</feature>
<sequence length="952" mass="108565">MSVNFLWIRSQMRLDRFPCAEIHLNLKSNGFMKSVRDWKRLLVSSGGIHEFVDESLVYDSICIGDPYGTLYETYRFDSESVVFPSASTLQQPKLESPQIDLEFSAVWDRFYLPIANVSAKSQFLLTRLRKNLRVEFMKSAGFDSQSENDCLLPDASKTQTFQIENNPELSLPVLGLNERFPFDSVSHFLSFKHPKQDDSIDQVVAAFHKMKNAKSYTTVYLFQAGVKLSRSEISNTSDGTSVILQEQSNPLNAEFSSVHDFESCYVSSVPHFKNRLMAWSEVGNFVGGLSSTAKAAVRMCCLRFNNLCTKPMGASLSRCRPDFIACTARNPTHRALSTFGNRNISTLKCILEKCVTENPKKERLDELRQFFTKQCFTSPLKLERTCVPSYDFPERTLDPFVTTPLRMIALPQEQVDSDAQEFFEKFIQSNLVGTPEQISDLSDGLGNNNNSGNPFDELHPMVHITANSSRRKQNLNQVNARKVHKHQGVVQLPNCEDYGDNTFIKPVFPKPVIPSRKLEIFNAMILREKRSVVIMPKHMNPISVMCTIFNSFLKSSSHWNWIWIGYLNAMYGQSVREAFKVVFPSETILCVDITKFAHEKQHNHALTFDGIMIDFTSDTLLQNSDQSGTGSIQDLSAFNNSISQLTNQIIQWNRFGTIFVSEAQQNLIASLSKSSPTFQMIHGNNVFPKPAKTTHLHNEFVDNLDPLFFDLESIAKPLLSGIALKLDKQSSTPLLHSCDPDKFRSALERMTELTKKLHTETNEVQKQQLESIENDIRALVALYTLRVCMDYVKTSGISIGVQFVKESANRYASVYDFTEVLKKLRKHQKNIKTVRLLSLESVIDTERKILMYVDDTEFLNDVQLHFGESCKVYDNRNLNENVRIVLMHYENELCAVDYYQFSMIIVIVSVQRQTRYNGNISPRMAAQIALLRNSDTINCIMVHIKPLYSINE</sequence>
<keyword evidence="1" id="KW-0175">Coiled coil</keyword>
<proteinExistence type="predicted"/>
<organism evidence="2">
    <name type="scientific">Timspurckia oligopyrenoides</name>
    <dbReference type="NCBI Taxonomy" id="708627"/>
    <lineage>
        <taxon>Eukaryota</taxon>
        <taxon>Rhodophyta</taxon>
        <taxon>Bangiophyceae</taxon>
        <taxon>Porphyridiales</taxon>
        <taxon>Porphyridiaceae</taxon>
        <taxon>Timspurckia</taxon>
    </lineage>
</organism>
<reference evidence="2" key="1">
    <citation type="submission" date="2021-01" db="EMBL/GenBank/DDBJ databases">
        <authorList>
            <person name="Corre E."/>
            <person name="Pelletier E."/>
            <person name="Niang G."/>
            <person name="Scheremetjew M."/>
            <person name="Finn R."/>
            <person name="Kale V."/>
            <person name="Holt S."/>
            <person name="Cochrane G."/>
            <person name="Meng A."/>
            <person name="Brown T."/>
            <person name="Cohen L."/>
        </authorList>
    </citation>
    <scope>NUCLEOTIDE SEQUENCE</scope>
    <source>
        <strain evidence="2">CCMP3278</strain>
    </source>
</reference>
<evidence type="ECO:0000256" key="1">
    <source>
        <dbReference type="SAM" id="Coils"/>
    </source>
</evidence>
<accession>A0A7S0ZBQ6</accession>